<proteinExistence type="predicted"/>
<feature type="region of interest" description="Disordered" evidence="1">
    <location>
        <begin position="1"/>
        <end position="20"/>
    </location>
</feature>
<dbReference type="HOGENOM" id="CLU_720531_0_0_1"/>
<reference evidence="3" key="1">
    <citation type="journal article" date="2006" name="PLoS Biol.">
        <title>Macronuclear genome sequence of the ciliate Tetrahymena thermophila, a model eukaryote.</title>
        <authorList>
            <person name="Eisen J.A."/>
            <person name="Coyne R.S."/>
            <person name="Wu M."/>
            <person name="Wu D."/>
            <person name="Thiagarajan M."/>
            <person name="Wortman J.R."/>
            <person name="Badger J.H."/>
            <person name="Ren Q."/>
            <person name="Amedeo P."/>
            <person name="Jones K.M."/>
            <person name="Tallon L.J."/>
            <person name="Delcher A.L."/>
            <person name="Salzberg S.L."/>
            <person name="Silva J.C."/>
            <person name="Haas B.J."/>
            <person name="Majoros W.H."/>
            <person name="Farzad M."/>
            <person name="Carlton J.M."/>
            <person name="Smith R.K. Jr."/>
            <person name="Garg J."/>
            <person name="Pearlman R.E."/>
            <person name="Karrer K.M."/>
            <person name="Sun L."/>
            <person name="Manning G."/>
            <person name="Elde N.C."/>
            <person name="Turkewitz A.P."/>
            <person name="Asai D.J."/>
            <person name="Wilkes D.E."/>
            <person name="Wang Y."/>
            <person name="Cai H."/>
            <person name="Collins K."/>
            <person name="Stewart B.A."/>
            <person name="Lee S.R."/>
            <person name="Wilamowska K."/>
            <person name="Weinberg Z."/>
            <person name="Ruzzo W.L."/>
            <person name="Wloga D."/>
            <person name="Gaertig J."/>
            <person name="Frankel J."/>
            <person name="Tsao C.-C."/>
            <person name="Gorovsky M.A."/>
            <person name="Keeling P.J."/>
            <person name="Waller R.F."/>
            <person name="Patron N.J."/>
            <person name="Cherry J.M."/>
            <person name="Stover N.A."/>
            <person name="Krieger C.J."/>
            <person name="del Toro C."/>
            <person name="Ryder H.F."/>
            <person name="Williamson S.C."/>
            <person name="Barbeau R.A."/>
            <person name="Hamilton E.P."/>
            <person name="Orias E."/>
        </authorList>
    </citation>
    <scope>NUCLEOTIDE SEQUENCE [LARGE SCALE GENOMIC DNA]</scope>
    <source>
        <strain evidence="3">SB210</strain>
    </source>
</reference>
<dbReference type="GeneID" id="7822744"/>
<organism evidence="2 3">
    <name type="scientific">Tetrahymena thermophila (strain SB210)</name>
    <dbReference type="NCBI Taxonomy" id="312017"/>
    <lineage>
        <taxon>Eukaryota</taxon>
        <taxon>Sar</taxon>
        <taxon>Alveolata</taxon>
        <taxon>Ciliophora</taxon>
        <taxon>Intramacronucleata</taxon>
        <taxon>Oligohymenophorea</taxon>
        <taxon>Hymenostomatida</taxon>
        <taxon>Tetrahymenina</taxon>
        <taxon>Tetrahymenidae</taxon>
        <taxon>Tetrahymena</taxon>
    </lineage>
</organism>
<gene>
    <name evidence="2" type="ORF">TTHERM_00393230</name>
</gene>
<evidence type="ECO:0000313" key="2">
    <source>
        <dbReference type="EMBL" id="EAR91649.4"/>
    </source>
</evidence>
<dbReference type="OrthoDB" id="285208at2759"/>
<dbReference type="AlphaFoldDB" id="Q233D1"/>
<keyword evidence="3" id="KW-1185">Reference proteome</keyword>
<name>Q233D1_TETTS</name>
<dbReference type="InParanoid" id="Q233D1"/>
<evidence type="ECO:0000256" key="1">
    <source>
        <dbReference type="SAM" id="MobiDB-lite"/>
    </source>
</evidence>
<dbReference type="eggNOG" id="ENOG502SW16">
    <property type="taxonomic scope" value="Eukaryota"/>
</dbReference>
<accession>Q233D1</accession>
<dbReference type="EMBL" id="GG662770">
    <property type="protein sequence ID" value="EAR91649.4"/>
    <property type="molecule type" value="Genomic_DNA"/>
</dbReference>
<dbReference type="KEGG" id="tet:TTHERM_00393230"/>
<dbReference type="Proteomes" id="UP000009168">
    <property type="component" value="Unassembled WGS sequence"/>
</dbReference>
<feature type="compositionally biased region" description="Polar residues" evidence="1">
    <location>
        <begin position="1"/>
        <end position="10"/>
    </location>
</feature>
<dbReference type="RefSeq" id="XP_001011894.4">
    <property type="nucleotide sequence ID" value="XM_001011894.4"/>
</dbReference>
<evidence type="ECO:0000313" key="3">
    <source>
        <dbReference type="Proteomes" id="UP000009168"/>
    </source>
</evidence>
<sequence length="419" mass="51077">MASLVENQTNKPQQKAKKSSQKEIQELGMFKSEDDMINFFEDERYRKYHYLTYKEYLEIYGKTIDTNFLPKINKKLIYGHFEYFNYCYDQTWKYKWYPIFGMFALNLVRFKSPSVIGTLAYLYTFDYFFENFFLHRNNQIRFIDVRNSFSYHLNKKKYINLRQKYLEKYVQIVNRNIQQGEYKQFKVSKITDKIIIGKDKSRKLDEDLEIQQEYESYNTITNEDLKKKEEEKLLQIIQKNKFYQFCLKVQNYANLFIQNAKGGINFNQALDDFFKVGIYNLANKFSKNFAQFQKEFGQYKQDIGTFPTRGDYFQMLYYKELNQNKVYNLKDQLRERINQSIDLYNYVFKNKLTKSFVNINWIHPEHIDVNPTYKINSYLMDFITFTVICCVPFKIFNFRQKTNQIMLLLRQQKAKFNNQ</sequence>
<protein>
    <submittedName>
        <fullName evidence="2">Uncharacterized protein</fullName>
    </submittedName>
</protein>